<feature type="region of interest" description="Disordered" evidence="1">
    <location>
        <begin position="1"/>
        <end position="28"/>
    </location>
</feature>
<sequence length="254" mass="28418">MEGSYSSQSSEYSSSYSTVSSPPHTPPELALASPMLILPRTAPVARHLESPLRPQRLHIPPFPVDLAKPTTEHAMFIHHSPSEYTAPAAGRPLWTCVPLVHPIPRSASQPRSPLLDYPSADGEDAENVNEPYEIEPPSCPPIMPMPMPIEPAPVLELDMRQQHQQEYFYTSAREYSSTGMYTTASPVSPQQQQLLSPLELPGYIPHTFAQHAPYRVVTSEFRVSHYPHYPHSQYYSESDVSPEDYACHASTHSY</sequence>
<name>A0AAD6YYY4_9AGAR</name>
<dbReference type="AlphaFoldDB" id="A0AAD6YYY4"/>
<feature type="compositionally biased region" description="Low complexity" evidence="1">
    <location>
        <begin position="1"/>
        <end position="21"/>
    </location>
</feature>
<comment type="caution">
    <text evidence="2">The sequence shown here is derived from an EMBL/GenBank/DDBJ whole genome shotgun (WGS) entry which is preliminary data.</text>
</comment>
<protein>
    <submittedName>
        <fullName evidence="2">Uncharacterized protein</fullName>
    </submittedName>
</protein>
<accession>A0AAD6YYY4</accession>
<evidence type="ECO:0000256" key="1">
    <source>
        <dbReference type="SAM" id="MobiDB-lite"/>
    </source>
</evidence>
<gene>
    <name evidence="2" type="ORF">DFH08DRAFT_906079</name>
</gene>
<evidence type="ECO:0000313" key="2">
    <source>
        <dbReference type="EMBL" id="KAJ7302108.1"/>
    </source>
</evidence>
<reference evidence="2" key="1">
    <citation type="submission" date="2023-03" db="EMBL/GenBank/DDBJ databases">
        <title>Massive genome expansion in bonnet fungi (Mycena s.s.) driven by repeated elements and novel gene families across ecological guilds.</title>
        <authorList>
            <consortium name="Lawrence Berkeley National Laboratory"/>
            <person name="Harder C.B."/>
            <person name="Miyauchi S."/>
            <person name="Viragh M."/>
            <person name="Kuo A."/>
            <person name="Thoen E."/>
            <person name="Andreopoulos B."/>
            <person name="Lu D."/>
            <person name="Skrede I."/>
            <person name="Drula E."/>
            <person name="Henrissat B."/>
            <person name="Morin E."/>
            <person name="Kohler A."/>
            <person name="Barry K."/>
            <person name="LaButti K."/>
            <person name="Morin E."/>
            <person name="Salamov A."/>
            <person name="Lipzen A."/>
            <person name="Mereny Z."/>
            <person name="Hegedus B."/>
            <person name="Baldrian P."/>
            <person name="Stursova M."/>
            <person name="Weitz H."/>
            <person name="Taylor A."/>
            <person name="Grigoriev I.V."/>
            <person name="Nagy L.G."/>
            <person name="Martin F."/>
            <person name="Kauserud H."/>
        </authorList>
    </citation>
    <scope>NUCLEOTIDE SEQUENCE</scope>
    <source>
        <strain evidence="2">CBHHK002</strain>
    </source>
</reference>
<dbReference type="Proteomes" id="UP001218218">
    <property type="component" value="Unassembled WGS sequence"/>
</dbReference>
<organism evidence="2 3">
    <name type="scientific">Mycena albidolilacea</name>
    <dbReference type="NCBI Taxonomy" id="1033008"/>
    <lineage>
        <taxon>Eukaryota</taxon>
        <taxon>Fungi</taxon>
        <taxon>Dikarya</taxon>
        <taxon>Basidiomycota</taxon>
        <taxon>Agaricomycotina</taxon>
        <taxon>Agaricomycetes</taxon>
        <taxon>Agaricomycetidae</taxon>
        <taxon>Agaricales</taxon>
        <taxon>Marasmiineae</taxon>
        <taxon>Mycenaceae</taxon>
        <taxon>Mycena</taxon>
    </lineage>
</organism>
<proteinExistence type="predicted"/>
<evidence type="ECO:0000313" key="3">
    <source>
        <dbReference type="Proteomes" id="UP001218218"/>
    </source>
</evidence>
<dbReference type="EMBL" id="JARIHO010000121">
    <property type="protein sequence ID" value="KAJ7302108.1"/>
    <property type="molecule type" value="Genomic_DNA"/>
</dbReference>
<keyword evidence="3" id="KW-1185">Reference proteome</keyword>